<keyword evidence="2" id="KW-0560">Oxidoreductase</keyword>
<evidence type="ECO:0000256" key="1">
    <source>
        <dbReference type="ARBA" id="ARBA00007118"/>
    </source>
</evidence>
<dbReference type="CDD" id="cd02062">
    <property type="entry name" value="Nitro_FMN_reductase"/>
    <property type="match status" value="1"/>
</dbReference>
<dbReference type="PANTHER" id="PTHR43673">
    <property type="entry name" value="NAD(P)H NITROREDUCTASE YDGI-RELATED"/>
    <property type="match status" value="1"/>
</dbReference>
<sequence>MSASARPPRVGVPATPDELLTTTRSVRLRLDLSRPVDLDQVRECVEIALQAPNGGNTQRWHWLVVAEDGLRKRIAEVYRRSFEARYPPTAAAGETTAGGVSAGGESAGGVSSGGVSERMLAGGRHLAEHLHEVPVLVIPCLELGSRPLTAANQAGVWGSLLPAAWSYMLAARARGLGTAWTTVHLDAEQEVADLLGLPGDVRQGALIPTAHVLGDGFGPAPRRPVDSVLHLNGWGGTGWGGGGA</sequence>
<evidence type="ECO:0000313" key="5">
    <source>
        <dbReference type="EMBL" id="WUQ88106.1"/>
    </source>
</evidence>
<evidence type="ECO:0000313" key="6">
    <source>
        <dbReference type="Proteomes" id="UP001432222"/>
    </source>
</evidence>
<proteinExistence type="inferred from homology"/>
<dbReference type="InterPro" id="IPR029479">
    <property type="entry name" value="Nitroreductase"/>
</dbReference>
<dbReference type="EMBL" id="CP108110">
    <property type="protein sequence ID" value="WUQ88106.1"/>
    <property type="molecule type" value="Genomic_DNA"/>
</dbReference>
<comment type="similarity">
    <text evidence="1">Belongs to the nitroreductase family.</text>
</comment>
<accession>A0ABZ1UAA9</accession>
<gene>
    <name evidence="5" type="ORF">OHA16_37040</name>
</gene>
<dbReference type="Gene3D" id="3.40.109.10">
    <property type="entry name" value="NADH Oxidase"/>
    <property type="match status" value="1"/>
</dbReference>
<evidence type="ECO:0000259" key="4">
    <source>
        <dbReference type="Pfam" id="PF00881"/>
    </source>
</evidence>
<feature type="compositionally biased region" description="Gly residues" evidence="3">
    <location>
        <begin position="100"/>
        <end position="110"/>
    </location>
</feature>
<dbReference type="RefSeq" id="WP_328958657.1">
    <property type="nucleotide sequence ID" value="NZ_CP108110.1"/>
</dbReference>
<dbReference type="Pfam" id="PF00881">
    <property type="entry name" value="Nitroreductase"/>
    <property type="match status" value="1"/>
</dbReference>
<evidence type="ECO:0000256" key="2">
    <source>
        <dbReference type="ARBA" id="ARBA00023002"/>
    </source>
</evidence>
<evidence type="ECO:0000256" key="3">
    <source>
        <dbReference type="SAM" id="MobiDB-lite"/>
    </source>
</evidence>
<dbReference type="SUPFAM" id="SSF55469">
    <property type="entry name" value="FMN-dependent nitroreductase-like"/>
    <property type="match status" value="1"/>
</dbReference>
<feature type="region of interest" description="Disordered" evidence="3">
    <location>
        <begin position="90"/>
        <end position="110"/>
    </location>
</feature>
<reference evidence="5" key="1">
    <citation type="submission" date="2022-10" db="EMBL/GenBank/DDBJ databases">
        <title>The complete genomes of actinobacterial strains from the NBC collection.</title>
        <authorList>
            <person name="Joergensen T.S."/>
            <person name="Alvarez Arevalo M."/>
            <person name="Sterndorff E.B."/>
            <person name="Faurdal D."/>
            <person name="Vuksanovic O."/>
            <person name="Mourched A.-S."/>
            <person name="Charusanti P."/>
            <person name="Shaw S."/>
            <person name="Blin K."/>
            <person name="Weber T."/>
        </authorList>
    </citation>
    <scope>NUCLEOTIDE SEQUENCE</scope>
    <source>
        <strain evidence="5">NBC_00222</strain>
    </source>
</reference>
<dbReference type="PANTHER" id="PTHR43673:SF10">
    <property type="entry name" value="NADH DEHYDROGENASE_NAD(P)H NITROREDUCTASE XCC3605-RELATED"/>
    <property type="match status" value="1"/>
</dbReference>
<feature type="compositionally biased region" description="Low complexity" evidence="3">
    <location>
        <begin position="90"/>
        <end position="99"/>
    </location>
</feature>
<name>A0ABZ1UAA9_9ACTN</name>
<organism evidence="5 6">
    <name type="scientific">Kitasatospora purpeofusca</name>
    <dbReference type="NCBI Taxonomy" id="67352"/>
    <lineage>
        <taxon>Bacteria</taxon>
        <taxon>Bacillati</taxon>
        <taxon>Actinomycetota</taxon>
        <taxon>Actinomycetes</taxon>
        <taxon>Kitasatosporales</taxon>
        <taxon>Streptomycetaceae</taxon>
        <taxon>Kitasatospora</taxon>
    </lineage>
</organism>
<feature type="domain" description="Nitroreductase" evidence="4">
    <location>
        <begin position="22"/>
        <end position="200"/>
    </location>
</feature>
<dbReference type="InterPro" id="IPR000415">
    <property type="entry name" value="Nitroreductase-like"/>
</dbReference>
<dbReference type="Proteomes" id="UP001432222">
    <property type="component" value="Chromosome"/>
</dbReference>
<keyword evidence="6" id="KW-1185">Reference proteome</keyword>
<protein>
    <submittedName>
        <fullName evidence="5">Nitroreductase family protein</fullName>
    </submittedName>
</protein>